<protein>
    <submittedName>
        <fullName evidence="2">Uncharacterized protein</fullName>
    </submittedName>
</protein>
<dbReference type="AlphaFoldDB" id="A0A077ZAH7"/>
<keyword evidence="1" id="KW-1133">Transmembrane helix</keyword>
<reference evidence="2" key="2">
    <citation type="submission" date="2014-03" db="EMBL/GenBank/DDBJ databases">
        <title>The whipworm genome and dual-species transcriptomics of an intimate host-pathogen interaction.</title>
        <authorList>
            <person name="Foth B.J."/>
            <person name="Tsai I.J."/>
            <person name="Reid A.J."/>
            <person name="Bancroft A.J."/>
            <person name="Nichol S."/>
            <person name="Tracey A."/>
            <person name="Holroyd N."/>
            <person name="Cotton J.A."/>
            <person name="Stanley E.J."/>
            <person name="Zarowiecki M."/>
            <person name="Liu J.Z."/>
            <person name="Huckvale T."/>
            <person name="Cooper P.J."/>
            <person name="Grencis R.K."/>
            <person name="Berriman M."/>
        </authorList>
    </citation>
    <scope>NUCLEOTIDE SEQUENCE [LARGE SCALE GENOMIC DNA]</scope>
</reference>
<dbReference type="Proteomes" id="UP000030665">
    <property type="component" value="Unassembled WGS sequence"/>
</dbReference>
<evidence type="ECO:0000256" key="1">
    <source>
        <dbReference type="SAM" id="Phobius"/>
    </source>
</evidence>
<reference evidence="2" key="1">
    <citation type="submission" date="2014-01" db="EMBL/GenBank/DDBJ databases">
        <authorList>
            <person name="Aslett M."/>
        </authorList>
    </citation>
    <scope>NUCLEOTIDE SEQUENCE</scope>
</reference>
<gene>
    <name evidence="2" type="ORF">TTRE_0000555701</name>
</gene>
<name>A0A077ZAH7_TRITR</name>
<evidence type="ECO:0000313" key="3">
    <source>
        <dbReference type="Proteomes" id="UP000030665"/>
    </source>
</evidence>
<accession>A0A077ZAH7</accession>
<proteinExistence type="predicted"/>
<organism evidence="2 3">
    <name type="scientific">Trichuris trichiura</name>
    <name type="common">Whipworm</name>
    <name type="synonym">Trichocephalus trichiurus</name>
    <dbReference type="NCBI Taxonomy" id="36087"/>
    <lineage>
        <taxon>Eukaryota</taxon>
        <taxon>Metazoa</taxon>
        <taxon>Ecdysozoa</taxon>
        <taxon>Nematoda</taxon>
        <taxon>Enoplea</taxon>
        <taxon>Dorylaimia</taxon>
        <taxon>Trichinellida</taxon>
        <taxon>Trichuridae</taxon>
        <taxon>Trichuris</taxon>
    </lineage>
</organism>
<dbReference type="OrthoDB" id="5913893at2759"/>
<keyword evidence="3" id="KW-1185">Reference proteome</keyword>
<keyword evidence="1" id="KW-0472">Membrane</keyword>
<dbReference type="EMBL" id="HG806142">
    <property type="protein sequence ID" value="CDW57266.1"/>
    <property type="molecule type" value="Genomic_DNA"/>
</dbReference>
<feature type="transmembrane region" description="Helical" evidence="1">
    <location>
        <begin position="140"/>
        <end position="162"/>
    </location>
</feature>
<evidence type="ECO:0000313" key="2">
    <source>
        <dbReference type="EMBL" id="CDW57266.1"/>
    </source>
</evidence>
<sequence length="173" mass="19505">MEITTYIEGRQRPVYSCAGIFCVHCASPRSTVKNNMLDAMDQLLNLRQTYYPYDVVNSDCAKLTNISRHQLQHCHYPICYSIYADVSGLPLVIRGCAESFLPPQPLKNYSREYCRSLQQSLNIVECVCPGKSYCGRSSPIVAMIVLSYIVLFSAAHSPCIIAKIRLHIACIQF</sequence>
<keyword evidence="1" id="KW-0812">Transmembrane</keyword>